<evidence type="ECO:0000259" key="5">
    <source>
        <dbReference type="PROSITE" id="PS51319"/>
    </source>
</evidence>
<comment type="subcellular location">
    <subcellularLocation>
        <location evidence="1 3">Nucleus</location>
    </subcellularLocation>
</comment>
<dbReference type="EMBL" id="MUZQ01000109">
    <property type="protein sequence ID" value="OWK58074.1"/>
    <property type="molecule type" value="Genomic_DNA"/>
</dbReference>
<dbReference type="CDD" id="cd00183">
    <property type="entry name" value="TFIIS_I"/>
    <property type="match status" value="1"/>
</dbReference>
<sequence>MDRFVVRCPRGPQSPRRAAPAPRVCRQVTLESLKAGHRSFSLSQRVVVVEDIKRWKSILELPGQPKENLMEALEELKKKIPSKEVLLSTKIGHTVNRMRKHPDPEVSSLARDICREWKAFIREHSNRPSIEVRSDPRTEAFRKNARKLLCEALELEVQFCGSKNPFPWEQVKPFPAKLVLPAEWGQDQIDHPLAENIEREAFHLCSRLISAPYRRAVRALVFSLKHRPETRAGVKDGTLTVPAFVQSHKK</sequence>
<evidence type="ECO:0000259" key="6">
    <source>
        <dbReference type="PROSITE" id="PS51321"/>
    </source>
</evidence>
<comment type="caution">
    <text evidence="7">The sequence shown here is derived from an EMBL/GenBank/DDBJ whole genome shotgun (WGS) entry which is preliminary data.</text>
</comment>
<dbReference type="InterPro" id="IPR003618">
    <property type="entry name" value="TFIIS_cen_dom"/>
</dbReference>
<evidence type="ECO:0000256" key="1">
    <source>
        <dbReference type="ARBA" id="ARBA00004123"/>
    </source>
</evidence>
<dbReference type="PANTHER" id="PTHR11477:SF14">
    <property type="entry name" value="TRANSCRIPTION ELONGATION FACTOR A N-TERMINAL AND CENTRAL DOMAIN-CONTAINING PROTEIN 2"/>
    <property type="match status" value="1"/>
</dbReference>
<keyword evidence="7" id="KW-0648">Protein biosynthesis</keyword>
<dbReference type="SUPFAM" id="SSF46942">
    <property type="entry name" value="Elongation factor TFIIS domain 2"/>
    <property type="match status" value="1"/>
</dbReference>
<feature type="region of interest" description="Disordered" evidence="4">
    <location>
        <begin position="1"/>
        <end position="20"/>
    </location>
</feature>
<dbReference type="Gene3D" id="1.20.930.10">
    <property type="entry name" value="Conserved domain common to transcription factors TFIIS, elongin A, CRSP70"/>
    <property type="match status" value="1"/>
</dbReference>
<keyword evidence="8" id="KW-1185">Reference proteome</keyword>
<accession>A0A218UW97</accession>
<gene>
    <name evidence="7" type="primary">TCEANC2</name>
    <name evidence="7" type="ORF">RLOC_00002571</name>
</gene>
<evidence type="ECO:0000256" key="4">
    <source>
        <dbReference type="SAM" id="MobiDB-lite"/>
    </source>
</evidence>
<dbReference type="STRING" id="299123.ENSLSDP00000025553"/>
<dbReference type="InterPro" id="IPR003617">
    <property type="entry name" value="TFIIS/CRSP70_N_sub"/>
</dbReference>
<proteinExistence type="predicted"/>
<dbReference type="InterPro" id="IPR035441">
    <property type="entry name" value="TFIIS/LEDGF_dom_sf"/>
</dbReference>
<dbReference type="GO" id="GO:0006351">
    <property type="term" value="P:DNA-templated transcription"/>
    <property type="evidence" value="ECO:0007669"/>
    <property type="project" value="InterPro"/>
</dbReference>
<reference evidence="7 8" key="1">
    <citation type="submission" date="2017-05" db="EMBL/GenBank/DDBJ databases">
        <title>Genome of assembly of the Bengalese finch, Lonchura striata domestica.</title>
        <authorList>
            <person name="Colquitt B.M."/>
            <person name="Brainard M.S."/>
        </authorList>
    </citation>
    <scope>NUCLEOTIDE SEQUENCE [LARGE SCALE GENOMIC DNA]</scope>
    <source>
        <strain evidence="7">White83orange57</strain>
    </source>
</reference>
<dbReference type="InterPro" id="IPR036575">
    <property type="entry name" value="TFIIS_cen_dom_sf"/>
</dbReference>
<dbReference type="Gene3D" id="1.10.472.30">
    <property type="entry name" value="Transcription elongation factor S-II, central domain"/>
    <property type="match status" value="1"/>
</dbReference>
<dbReference type="SUPFAM" id="SSF47676">
    <property type="entry name" value="Conserved domain common to transcription factors TFIIS, elongin A, CRSP70"/>
    <property type="match status" value="1"/>
</dbReference>
<organism evidence="7 8">
    <name type="scientific">Lonchura striata</name>
    <name type="common">white-rumped munia</name>
    <dbReference type="NCBI Taxonomy" id="40157"/>
    <lineage>
        <taxon>Eukaryota</taxon>
        <taxon>Metazoa</taxon>
        <taxon>Chordata</taxon>
        <taxon>Craniata</taxon>
        <taxon>Vertebrata</taxon>
        <taxon>Euteleostomi</taxon>
        <taxon>Archelosauria</taxon>
        <taxon>Archosauria</taxon>
        <taxon>Dinosauria</taxon>
        <taxon>Saurischia</taxon>
        <taxon>Theropoda</taxon>
        <taxon>Coelurosauria</taxon>
        <taxon>Aves</taxon>
        <taxon>Neognathae</taxon>
        <taxon>Neoaves</taxon>
        <taxon>Telluraves</taxon>
        <taxon>Australaves</taxon>
        <taxon>Passeriformes</taxon>
        <taxon>Passeroidea</taxon>
        <taxon>Estrildidae</taxon>
        <taxon>Estrildinae</taxon>
        <taxon>Lonchura</taxon>
    </lineage>
</organism>
<dbReference type="InterPro" id="IPR017923">
    <property type="entry name" value="TFIIS_N"/>
</dbReference>
<evidence type="ECO:0000313" key="8">
    <source>
        <dbReference type="Proteomes" id="UP000197619"/>
    </source>
</evidence>
<feature type="domain" description="TFIIS central" evidence="6">
    <location>
        <begin position="141"/>
        <end position="250"/>
    </location>
</feature>
<dbReference type="AlphaFoldDB" id="A0A218UW97"/>
<name>A0A218UW97_9PASE</name>
<evidence type="ECO:0000256" key="3">
    <source>
        <dbReference type="PROSITE-ProRule" id="PRU00649"/>
    </source>
</evidence>
<dbReference type="PROSITE" id="PS51321">
    <property type="entry name" value="TFIIS_CENTRAL"/>
    <property type="match status" value="1"/>
</dbReference>
<feature type="domain" description="TFIIS N-terminal" evidence="5">
    <location>
        <begin position="50"/>
        <end position="124"/>
    </location>
</feature>
<dbReference type="GO" id="GO:0003746">
    <property type="term" value="F:translation elongation factor activity"/>
    <property type="evidence" value="ECO:0007669"/>
    <property type="project" value="UniProtKB-KW"/>
</dbReference>
<dbReference type="Proteomes" id="UP000197619">
    <property type="component" value="Unassembled WGS sequence"/>
</dbReference>
<dbReference type="SMART" id="SM00509">
    <property type="entry name" value="TFS2N"/>
    <property type="match status" value="1"/>
</dbReference>
<evidence type="ECO:0000256" key="2">
    <source>
        <dbReference type="ARBA" id="ARBA00023242"/>
    </source>
</evidence>
<dbReference type="Pfam" id="PF08711">
    <property type="entry name" value="Med26"/>
    <property type="match status" value="1"/>
</dbReference>
<dbReference type="PROSITE" id="PS51319">
    <property type="entry name" value="TFIIS_N"/>
    <property type="match status" value="1"/>
</dbReference>
<dbReference type="GO" id="GO:0005634">
    <property type="term" value="C:nucleus"/>
    <property type="evidence" value="ECO:0007669"/>
    <property type="project" value="UniProtKB-SubCell"/>
</dbReference>
<keyword evidence="7" id="KW-0251">Elongation factor</keyword>
<protein>
    <submittedName>
        <fullName evidence="7">Transcription elongation factor A N-terminal and central domain-containing protein 2</fullName>
    </submittedName>
</protein>
<keyword evidence="2 3" id="KW-0539">Nucleus</keyword>
<dbReference type="PANTHER" id="PTHR11477">
    <property type="entry name" value="TRANSCRIPTION FACTOR S-II ZINC FINGER DOMAIN-CONTAINING PROTEIN"/>
    <property type="match status" value="1"/>
</dbReference>
<evidence type="ECO:0000313" key="7">
    <source>
        <dbReference type="EMBL" id="OWK58074.1"/>
    </source>
</evidence>